<dbReference type="PRINTS" id="PR00035">
    <property type="entry name" value="HTHGNTR"/>
</dbReference>
<evidence type="ECO:0000256" key="2">
    <source>
        <dbReference type="ARBA" id="ARBA00023125"/>
    </source>
</evidence>
<dbReference type="Pfam" id="PF07729">
    <property type="entry name" value="FCD"/>
    <property type="match status" value="1"/>
</dbReference>
<organism evidence="6 7">
    <name type="scientific">Variovorax paradoxus</name>
    <dbReference type="NCBI Taxonomy" id="34073"/>
    <lineage>
        <taxon>Bacteria</taxon>
        <taxon>Pseudomonadati</taxon>
        <taxon>Pseudomonadota</taxon>
        <taxon>Betaproteobacteria</taxon>
        <taxon>Burkholderiales</taxon>
        <taxon>Comamonadaceae</taxon>
        <taxon>Variovorax</taxon>
    </lineage>
</organism>
<dbReference type="SUPFAM" id="SSF46785">
    <property type="entry name" value="Winged helix' DNA-binding domain"/>
    <property type="match status" value="1"/>
</dbReference>
<evidence type="ECO:0000256" key="4">
    <source>
        <dbReference type="SAM" id="MobiDB-lite"/>
    </source>
</evidence>
<dbReference type="Gene3D" id="1.20.120.530">
    <property type="entry name" value="GntR ligand-binding domain-like"/>
    <property type="match status" value="1"/>
</dbReference>
<dbReference type="SMART" id="SM00345">
    <property type="entry name" value="HTH_GNTR"/>
    <property type="match status" value="1"/>
</dbReference>
<keyword evidence="2" id="KW-0238">DNA-binding</keyword>
<keyword evidence="1" id="KW-0805">Transcription regulation</keyword>
<keyword evidence="7" id="KW-1185">Reference proteome</keyword>
<dbReference type="SUPFAM" id="SSF48008">
    <property type="entry name" value="GntR ligand-binding domain-like"/>
    <property type="match status" value="1"/>
</dbReference>
<dbReference type="SMART" id="SM00895">
    <property type="entry name" value="FCD"/>
    <property type="match status" value="1"/>
</dbReference>
<dbReference type="Proteomes" id="UP000035170">
    <property type="component" value="Unassembled WGS sequence"/>
</dbReference>
<comment type="caution">
    <text evidence="6">The sequence shown here is derived from an EMBL/GenBank/DDBJ whole genome shotgun (WGS) entry which is preliminary data.</text>
</comment>
<dbReference type="InterPro" id="IPR011711">
    <property type="entry name" value="GntR_C"/>
</dbReference>
<sequence>MSDHKIKTPKKPAATDTPARRGPLAVTEALARRVIGGEWDDESTLPTEVELAEQLGVARTSVREALTRLKAKGLLASRQKAGTRVLPRMQWNMLDEDVLRWTWSGHDRAQMAQHLMQLRRIVEPAACEIAAASAPDAAIASIERAYRLMDAAGMDPVAYAGPDLSFHQAILSATGNPFLVAFGATIEAALRMSFELSTRQPGAPRKSLPMHRAVLDQIWARKPAAARKAMEELLGLTESNIQRGVARSGATPPA</sequence>
<protein>
    <submittedName>
        <fullName evidence="6">Putative L-lactate dehydrogenase operon regulatory protein</fullName>
    </submittedName>
</protein>
<dbReference type="Pfam" id="PF00392">
    <property type="entry name" value="GntR"/>
    <property type="match status" value="1"/>
</dbReference>
<dbReference type="GO" id="GO:0003700">
    <property type="term" value="F:DNA-binding transcription factor activity"/>
    <property type="evidence" value="ECO:0007669"/>
    <property type="project" value="InterPro"/>
</dbReference>
<dbReference type="RefSeq" id="WP_047783872.1">
    <property type="nucleotide sequence ID" value="NZ_JZWI01000007.1"/>
</dbReference>
<dbReference type="InterPro" id="IPR036390">
    <property type="entry name" value="WH_DNA-bd_sf"/>
</dbReference>
<dbReference type="EMBL" id="JZWI01000007">
    <property type="protein sequence ID" value="KLN57328.1"/>
    <property type="molecule type" value="Genomic_DNA"/>
</dbReference>
<dbReference type="InterPro" id="IPR008920">
    <property type="entry name" value="TF_FadR/GntR_C"/>
</dbReference>
<reference evidence="6 7" key="1">
    <citation type="submission" date="2015-03" db="EMBL/GenBank/DDBJ databases">
        <title>Genome sequence of Variovorax paradoxus TBEA6.</title>
        <authorList>
            <person name="Poehlein A."/>
            <person name="Schuldes J."/>
            <person name="Wuebbeler J.H."/>
            <person name="Hiessl S."/>
            <person name="Steinbuechel A."/>
            <person name="Daniel R."/>
        </authorList>
    </citation>
    <scope>NUCLEOTIDE SEQUENCE [LARGE SCALE GENOMIC DNA]</scope>
    <source>
        <strain evidence="6 7">TBEA6</strain>
    </source>
</reference>
<dbReference type="PANTHER" id="PTHR43537">
    <property type="entry name" value="TRANSCRIPTIONAL REGULATOR, GNTR FAMILY"/>
    <property type="match status" value="1"/>
</dbReference>
<evidence type="ECO:0000256" key="3">
    <source>
        <dbReference type="ARBA" id="ARBA00023163"/>
    </source>
</evidence>
<dbReference type="AlphaFoldDB" id="A0A0H2M4N9"/>
<dbReference type="PROSITE" id="PS50949">
    <property type="entry name" value="HTH_GNTR"/>
    <property type="match status" value="1"/>
</dbReference>
<dbReference type="CDD" id="cd07377">
    <property type="entry name" value="WHTH_GntR"/>
    <property type="match status" value="1"/>
</dbReference>
<dbReference type="InterPro" id="IPR000524">
    <property type="entry name" value="Tscrpt_reg_HTH_GntR"/>
</dbReference>
<name>A0A0H2M4N9_VARPD</name>
<feature type="region of interest" description="Disordered" evidence="4">
    <location>
        <begin position="1"/>
        <end position="21"/>
    </location>
</feature>
<evidence type="ECO:0000256" key="1">
    <source>
        <dbReference type="ARBA" id="ARBA00023015"/>
    </source>
</evidence>
<evidence type="ECO:0000313" key="7">
    <source>
        <dbReference type="Proteomes" id="UP000035170"/>
    </source>
</evidence>
<evidence type="ECO:0000259" key="5">
    <source>
        <dbReference type="PROSITE" id="PS50949"/>
    </source>
</evidence>
<dbReference type="InterPro" id="IPR036388">
    <property type="entry name" value="WH-like_DNA-bd_sf"/>
</dbReference>
<evidence type="ECO:0000313" key="6">
    <source>
        <dbReference type="EMBL" id="KLN57328.1"/>
    </source>
</evidence>
<proteinExistence type="predicted"/>
<feature type="domain" description="HTH gntR-type" evidence="5">
    <location>
        <begin position="20"/>
        <end position="88"/>
    </location>
</feature>
<gene>
    <name evidence="6" type="primary">lldR1</name>
    <name evidence="6" type="ORF">VPARA_14080</name>
</gene>
<dbReference type="PATRIC" id="fig|34073.19.peg.1435"/>
<dbReference type="PANTHER" id="PTHR43537:SF44">
    <property type="entry name" value="GNTR FAMILY REGULATORY PROTEIN"/>
    <property type="match status" value="1"/>
</dbReference>
<dbReference type="Gene3D" id="1.10.10.10">
    <property type="entry name" value="Winged helix-like DNA-binding domain superfamily/Winged helix DNA-binding domain"/>
    <property type="match status" value="1"/>
</dbReference>
<accession>A0A0H2M4N9</accession>
<dbReference type="GO" id="GO:0003677">
    <property type="term" value="F:DNA binding"/>
    <property type="evidence" value="ECO:0007669"/>
    <property type="project" value="UniProtKB-KW"/>
</dbReference>
<keyword evidence="3" id="KW-0804">Transcription</keyword>